<proteinExistence type="predicted"/>
<accession>A0A1M5W3Z7</accession>
<dbReference type="AlphaFoldDB" id="A0A1M5W3Z7"/>
<protein>
    <submittedName>
        <fullName evidence="1">Uncharacterized protein</fullName>
    </submittedName>
</protein>
<sequence>MICYNIPNNQECNALEVNARPNPPPLDPDMMQYNIRTIRGADPASAPRQRCFLEQIKFLT</sequence>
<gene>
    <name evidence="1" type="ORF">SAMN04488135_10568</name>
</gene>
<name>A0A1M5W3Z7_9BURK</name>
<dbReference type="EMBL" id="FQXE01000005">
    <property type="protein sequence ID" value="SHH81923.1"/>
    <property type="molecule type" value="Genomic_DNA"/>
</dbReference>
<organism evidence="1 2">
    <name type="scientific">Pollutimonas bauzanensis</name>
    <dbReference type="NCBI Taxonomy" id="658167"/>
    <lineage>
        <taxon>Bacteria</taxon>
        <taxon>Pseudomonadati</taxon>
        <taxon>Pseudomonadota</taxon>
        <taxon>Betaproteobacteria</taxon>
        <taxon>Burkholderiales</taxon>
        <taxon>Alcaligenaceae</taxon>
        <taxon>Pollutimonas</taxon>
    </lineage>
</organism>
<dbReference type="Proteomes" id="UP000184226">
    <property type="component" value="Unassembled WGS sequence"/>
</dbReference>
<keyword evidence="2" id="KW-1185">Reference proteome</keyword>
<dbReference type="STRING" id="658167.SAMN04488135_10568"/>
<evidence type="ECO:0000313" key="2">
    <source>
        <dbReference type="Proteomes" id="UP000184226"/>
    </source>
</evidence>
<evidence type="ECO:0000313" key="1">
    <source>
        <dbReference type="EMBL" id="SHH81923.1"/>
    </source>
</evidence>
<reference evidence="1 2" key="1">
    <citation type="submission" date="2016-11" db="EMBL/GenBank/DDBJ databases">
        <authorList>
            <person name="Jaros S."/>
            <person name="Januszkiewicz K."/>
            <person name="Wedrychowicz H."/>
        </authorList>
    </citation>
    <scope>NUCLEOTIDE SEQUENCE [LARGE SCALE GENOMIC DNA]</scope>
    <source>
        <strain evidence="1 2">CGMCC 1.10190</strain>
    </source>
</reference>